<evidence type="ECO:0000313" key="2">
    <source>
        <dbReference type="Proteomes" id="UP000291832"/>
    </source>
</evidence>
<reference evidence="1 2" key="1">
    <citation type="journal article" date="2015" name="Stand. Genomic Sci.">
        <title>Genomic Encyclopedia of Bacterial and Archaeal Type Strains, Phase III: the genomes of soil and plant-associated and newly described type strains.</title>
        <authorList>
            <person name="Whitman W.B."/>
            <person name="Woyke T."/>
            <person name="Klenk H.P."/>
            <person name="Zhou Y."/>
            <person name="Lilburn T.G."/>
            <person name="Beck B.J."/>
            <person name="De Vos P."/>
            <person name="Vandamme P."/>
            <person name="Eisen J.A."/>
            <person name="Garrity G."/>
            <person name="Hugenholtz P."/>
            <person name="Kyrpides N.C."/>
        </authorList>
    </citation>
    <scope>NUCLEOTIDE SEQUENCE [LARGE SCALE GENOMIC DNA]</scope>
    <source>
        <strain evidence="1 2">RF6</strain>
    </source>
</reference>
<evidence type="ECO:0000313" key="1">
    <source>
        <dbReference type="EMBL" id="RZT64738.1"/>
    </source>
</evidence>
<accession>A0A4Q7TXY0</accession>
<protein>
    <submittedName>
        <fullName evidence="1">Uncharacterized protein</fullName>
    </submittedName>
</protein>
<dbReference type="AlphaFoldDB" id="A0A4Q7TXY0"/>
<dbReference type="Proteomes" id="UP000291832">
    <property type="component" value="Unassembled WGS sequence"/>
</dbReference>
<gene>
    <name evidence="1" type="ORF">EV139_2161</name>
</gene>
<sequence>MVVVGDTTSVLPDGHRYENRVMQRMKLRWGRVTAIETLEDLQNLQRALLVVAAAGRPEAIAPPIED</sequence>
<keyword evidence="2" id="KW-1185">Reference proteome</keyword>
<name>A0A4Q7TXY0_9MICO</name>
<organism evidence="1 2">
    <name type="scientific">Leucobacter luti</name>
    <dbReference type="NCBI Taxonomy" id="340320"/>
    <lineage>
        <taxon>Bacteria</taxon>
        <taxon>Bacillati</taxon>
        <taxon>Actinomycetota</taxon>
        <taxon>Actinomycetes</taxon>
        <taxon>Micrococcales</taxon>
        <taxon>Microbacteriaceae</taxon>
        <taxon>Leucobacter</taxon>
    </lineage>
</organism>
<comment type="caution">
    <text evidence="1">The sequence shown here is derived from an EMBL/GenBank/DDBJ whole genome shotgun (WGS) entry which is preliminary data.</text>
</comment>
<proteinExistence type="predicted"/>
<dbReference type="EMBL" id="SHKI01000005">
    <property type="protein sequence ID" value="RZT64738.1"/>
    <property type="molecule type" value="Genomic_DNA"/>
</dbReference>